<evidence type="ECO:0000256" key="5">
    <source>
        <dbReference type="ARBA" id="ARBA00023211"/>
    </source>
</evidence>
<feature type="domain" description="Thiamine pyrophosphate enzyme N-terminal TPP-binding" evidence="7">
    <location>
        <begin position="8"/>
        <end position="124"/>
    </location>
</feature>
<evidence type="ECO:0000313" key="8">
    <source>
        <dbReference type="EMBL" id="CAB4969025.1"/>
    </source>
</evidence>
<dbReference type="HAMAP" id="MF_01659">
    <property type="entry name" value="MenD"/>
    <property type="match status" value="1"/>
</dbReference>
<keyword evidence="2" id="KW-0479">Metal-binding</keyword>
<dbReference type="GO" id="GO:0070204">
    <property type="term" value="F:2-succinyl-5-enolpyruvyl-6-hydroxy-3-cyclohexene-1-carboxylic-acid synthase activity"/>
    <property type="evidence" value="ECO:0007669"/>
    <property type="project" value="InterPro"/>
</dbReference>
<reference evidence="8" key="1">
    <citation type="submission" date="2020-05" db="EMBL/GenBank/DDBJ databases">
        <authorList>
            <person name="Chiriac C."/>
            <person name="Salcher M."/>
            <person name="Ghai R."/>
            <person name="Kavagutti S V."/>
        </authorList>
    </citation>
    <scope>NUCLEOTIDE SEQUENCE</scope>
</reference>
<evidence type="ECO:0000256" key="3">
    <source>
        <dbReference type="ARBA" id="ARBA00022842"/>
    </source>
</evidence>
<keyword evidence="3" id="KW-0460">Magnesium</keyword>
<dbReference type="PANTHER" id="PTHR42916">
    <property type="entry name" value="2-SUCCINYL-5-ENOLPYRUVYL-6-HYDROXY-3-CYCLOHEXENE-1-CARBOXYLATE SYNTHASE"/>
    <property type="match status" value="1"/>
</dbReference>
<evidence type="ECO:0000259" key="6">
    <source>
        <dbReference type="Pfam" id="PF02775"/>
    </source>
</evidence>
<gene>
    <name evidence="8" type="ORF">UFOPK3772_03172</name>
</gene>
<proteinExistence type="inferred from homology"/>
<keyword evidence="4" id="KW-0786">Thiamine pyrophosphate</keyword>
<dbReference type="Gene3D" id="3.40.50.970">
    <property type="match status" value="2"/>
</dbReference>
<dbReference type="PANTHER" id="PTHR42916:SF1">
    <property type="entry name" value="PROTEIN PHYLLO, CHLOROPLASTIC"/>
    <property type="match status" value="1"/>
</dbReference>
<evidence type="ECO:0000259" key="7">
    <source>
        <dbReference type="Pfam" id="PF02776"/>
    </source>
</evidence>
<dbReference type="NCBIfam" id="TIGR00173">
    <property type="entry name" value="menD"/>
    <property type="match status" value="1"/>
</dbReference>
<dbReference type="CDD" id="cd02009">
    <property type="entry name" value="TPP_SHCHC_synthase"/>
    <property type="match status" value="1"/>
</dbReference>
<sequence length="588" mass="60912">MNTSTAQAKVMVDELIRCGVSDVVVAPGSRSAALAIAFAEAEARGEIVLHVRLDERTAGFLALGLGKVSGVPAVVLTTSGTAAVNLHPAIIEADLSNVPLIALTADRPPTLRDIGANQAIDQLKIFGPSVRTFHEMAMLDPVRDPVAANRYWRSTIARAVAAATDGMRPGPVHLNAPFSEPLVPDSGGPDSRGDLVLEGRSDGRPWTADSRMVAGMSTPLDHLLETLLGDPVVPARGVIVVGDHDDAEAIGMIDELADAIGWPVIGEPSGNVAGCDTVLSHGGLLLADEEFAAGHLPDVVMTVGRVGLSRAVMRMVTRAGLHIAVDADPQWADPGRSADVVVASVPLPPEEAEVDEEWLASWQRADLLAAAAVETALAAEGAVLTGMHVARATAAAVLEGGMFYVGPSWPVRHVFNFASTTVSDGYVLGNRGTSGIDGCLSTAWGAASAFQRQEGVGAVALVGDLTFLYDSNALLVPDTEDEPDLVIVVADNNGGGIFSQLEQGEPRFAPVFDRVFGVPLSVDIVGLAQTMAVPAVAAETLAEFEAAIGAALEAGGVRVVVAKTCEREREAGILASVQRAVHEALGSA</sequence>
<keyword evidence="5" id="KW-0464">Manganese</keyword>
<dbReference type="InterPro" id="IPR004433">
    <property type="entry name" value="MenaQ_synth_MenD"/>
</dbReference>
<feature type="domain" description="Thiamine pyrophosphate enzyme TPP-binding" evidence="6">
    <location>
        <begin position="434"/>
        <end position="561"/>
    </location>
</feature>
<dbReference type="Pfam" id="PF02776">
    <property type="entry name" value="TPP_enzyme_N"/>
    <property type="match status" value="1"/>
</dbReference>
<dbReference type="AlphaFoldDB" id="A0A6J7LND3"/>
<name>A0A6J7LND3_9ZZZZ</name>
<dbReference type="InterPro" id="IPR012001">
    <property type="entry name" value="Thiamin_PyroP_enz_TPP-bd_dom"/>
</dbReference>
<evidence type="ECO:0000256" key="4">
    <source>
        <dbReference type="ARBA" id="ARBA00023052"/>
    </source>
</evidence>
<accession>A0A6J7LND3</accession>
<dbReference type="Pfam" id="PF02775">
    <property type="entry name" value="TPP_enzyme_C"/>
    <property type="match status" value="1"/>
</dbReference>
<dbReference type="Gene3D" id="3.40.50.1220">
    <property type="entry name" value="TPP-binding domain"/>
    <property type="match status" value="1"/>
</dbReference>
<organism evidence="8">
    <name type="scientific">freshwater metagenome</name>
    <dbReference type="NCBI Taxonomy" id="449393"/>
    <lineage>
        <taxon>unclassified sequences</taxon>
        <taxon>metagenomes</taxon>
        <taxon>ecological metagenomes</taxon>
    </lineage>
</organism>
<dbReference type="InterPro" id="IPR011766">
    <property type="entry name" value="TPP_enzyme_TPP-bd"/>
</dbReference>
<dbReference type="GO" id="GO:0009234">
    <property type="term" value="P:menaquinone biosynthetic process"/>
    <property type="evidence" value="ECO:0007669"/>
    <property type="project" value="InterPro"/>
</dbReference>
<dbReference type="EMBL" id="CAFBNE010000165">
    <property type="protein sequence ID" value="CAB4969025.1"/>
    <property type="molecule type" value="Genomic_DNA"/>
</dbReference>
<dbReference type="CDD" id="cd07037">
    <property type="entry name" value="TPP_PYR_MenD"/>
    <property type="match status" value="1"/>
</dbReference>
<dbReference type="GO" id="GO:0046872">
    <property type="term" value="F:metal ion binding"/>
    <property type="evidence" value="ECO:0007669"/>
    <property type="project" value="UniProtKB-KW"/>
</dbReference>
<protein>
    <submittedName>
        <fullName evidence="8">Unannotated protein</fullName>
    </submittedName>
</protein>
<evidence type="ECO:0000256" key="2">
    <source>
        <dbReference type="ARBA" id="ARBA00022723"/>
    </source>
</evidence>
<dbReference type="GO" id="GO:0030976">
    <property type="term" value="F:thiamine pyrophosphate binding"/>
    <property type="evidence" value="ECO:0007669"/>
    <property type="project" value="InterPro"/>
</dbReference>
<keyword evidence="1" id="KW-0808">Transferase</keyword>
<dbReference type="PIRSF" id="PIRSF004983">
    <property type="entry name" value="MenD"/>
    <property type="match status" value="1"/>
</dbReference>
<dbReference type="InterPro" id="IPR029061">
    <property type="entry name" value="THDP-binding"/>
</dbReference>
<dbReference type="SUPFAM" id="SSF52518">
    <property type="entry name" value="Thiamin diphosphate-binding fold (THDP-binding)"/>
    <property type="match status" value="2"/>
</dbReference>
<evidence type="ECO:0000256" key="1">
    <source>
        <dbReference type="ARBA" id="ARBA00022679"/>
    </source>
</evidence>